<dbReference type="Proteomes" id="UP000579523">
    <property type="component" value="Unassembled WGS sequence"/>
</dbReference>
<dbReference type="AlphaFoldDB" id="A0A7W7PX04"/>
<name>A0A7W7PX04_9ACTN</name>
<keyword evidence="4" id="KW-1185">Reference proteome</keyword>
<evidence type="ECO:0000313" key="4">
    <source>
        <dbReference type="Proteomes" id="UP000579523"/>
    </source>
</evidence>
<dbReference type="InterPro" id="IPR001031">
    <property type="entry name" value="Thioesterase"/>
</dbReference>
<comment type="caution">
    <text evidence="3">The sequence shown here is derived from an EMBL/GenBank/DDBJ whole genome shotgun (WGS) entry which is preliminary data.</text>
</comment>
<dbReference type="GO" id="GO:0008610">
    <property type="term" value="P:lipid biosynthetic process"/>
    <property type="evidence" value="ECO:0007669"/>
    <property type="project" value="TreeGrafter"/>
</dbReference>
<dbReference type="EMBL" id="JACHJI010000019">
    <property type="protein sequence ID" value="MBB4902771.1"/>
    <property type="molecule type" value="Genomic_DNA"/>
</dbReference>
<dbReference type="SUPFAM" id="SSF53474">
    <property type="entry name" value="alpha/beta-Hydrolases"/>
    <property type="match status" value="1"/>
</dbReference>
<dbReference type="Gene3D" id="3.40.50.1820">
    <property type="entry name" value="alpha/beta hydrolase"/>
    <property type="match status" value="1"/>
</dbReference>
<comment type="similarity">
    <text evidence="1">Belongs to the thioesterase family.</text>
</comment>
<evidence type="ECO:0000256" key="1">
    <source>
        <dbReference type="ARBA" id="ARBA00007169"/>
    </source>
</evidence>
<feature type="domain" description="Thioesterase" evidence="2">
    <location>
        <begin position="4"/>
        <end position="225"/>
    </location>
</feature>
<accession>A0A7W7PX04</accession>
<protein>
    <submittedName>
        <fullName evidence="3">Surfactin synthase thioesterase subunit</fullName>
    </submittedName>
</protein>
<dbReference type="RefSeq" id="WP_184828312.1">
    <property type="nucleotide sequence ID" value="NZ_BMTK01000059.1"/>
</dbReference>
<sequence length="248" mass="27028">MQLRLFVFHHAGGSHLMYRDWPALFPAGWQVRVPDAPGRGMLTLAEPIEDATALARHLLEELDDELTGRFAFFGHSMGCVTAYELTRLLLAEGRTPPVWLGLSGRAAPRPDGTGRTFRHLLPDAELRRHIAALGGTPAAVLDDPELWELLAPAIRGDLKLSETWDPVWPPTPLPVPLSVFGGRRDGISPAWSLAAWSGATEHFLGLHLFDGGHFYFLDDPAPLASLITREAARAERVRTASGAGAVGR</sequence>
<dbReference type="InterPro" id="IPR012223">
    <property type="entry name" value="TEII"/>
</dbReference>
<proteinExistence type="inferred from homology"/>
<reference evidence="3 4" key="1">
    <citation type="submission" date="2020-08" db="EMBL/GenBank/DDBJ databases">
        <title>Genomic Encyclopedia of Type Strains, Phase III (KMG-III): the genomes of soil and plant-associated and newly described type strains.</title>
        <authorList>
            <person name="Whitman W."/>
        </authorList>
    </citation>
    <scope>NUCLEOTIDE SEQUENCE [LARGE SCALE GENOMIC DNA]</scope>
    <source>
        <strain evidence="3 4">CECT 3273</strain>
    </source>
</reference>
<dbReference type="PANTHER" id="PTHR11487">
    <property type="entry name" value="THIOESTERASE"/>
    <property type="match status" value="1"/>
</dbReference>
<gene>
    <name evidence="3" type="ORF">FHS37_006868</name>
</gene>
<organism evidence="3 4">
    <name type="scientific">Streptomyces griseomycini</name>
    <dbReference type="NCBI Taxonomy" id="66895"/>
    <lineage>
        <taxon>Bacteria</taxon>
        <taxon>Bacillati</taxon>
        <taxon>Actinomycetota</taxon>
        <taxon>Actinomycetes</taxon>
        <taxon>Kitasatosporales</taxon>
        <taxon>Streptomycetaceae</taxon>
        <taxon>Streptomyces</taxon>
    </lineage>
</organism>
<dbReference type="Pfam" id="PF00975">
    <property type="entry name" value="Thioesterase"/>
    <property type="match status" value="1"/>
</dbReference>
<evidence type="ECO:0000259" key="2">
    <source>
        <dbReference type="Pfam" id="PF00975"/>
    </source>
</evidence>
<dbReference type="InterPro" id="IPR029058">
    <property type="entry name" value="AB_hydrolase_fold"/>
</dbReference>
<evidence type="ECO:0000313" key="3">
    <source>
        <dbReference type="EMBL" id="MBB4902771.1"/>
    </source>
</evidence>
<dbReference type="PANTHER" id="PTHR11487:SF0">
    <property type="entry name" value="S-ACYL FATTY ACID SYNTHASE THIOESTERASE, MEDIUM CHAIN"/>
    <property type="match status" value="1"/>
</dbReference>